<accession>A0A0W4ZBS2</accession>
<protein>
    <submittedName>
        <fullName evidence="1">Uncharacterized protein</fullName>
    </submittedName>
</protein>
<name>A0A0W4ZBS2_PNEC8</name>
<keyword evidence="2" id="KW-1185">Reference proteome</keyword>
<evidence type="ECO:0000313" key="1">
    <source>
        <dbReference type="EMBL" id="KTW25710.1"/>
    </source>
</evidence>
<dbReference type="GeneID" id="28938033"/>
<sequence>MTHYHKNNYNIQKFQYQPYSDYINYFSLNTYGLELLYFSNPPDKSIYYDFKSHAFFFYISGIGPDELMKYYLIEKENHLLSSQDILHSPFPFWKRNQHICNLKGYNIQKTETSLNYPPYSIYHKKDNTDSEFR</sequence>
<proteinExistence type="predicted"/>
<gene>
    <name evidence="1" type="ORF">T552_03322</name>
</gene>
<dbReference type="VEuPathDB" id="FungiDB:T552_03322"/>
<organism evidence="1 2">
    <name type="scientific">Pneumocystis carinii (strain B80)</name>
    <name type="common">Rat pneumocystis pneumonia agent</name>
    <name type="synonym">Pneumocystis carinii f. sp. carinii</name>
    <dbReference type="NCBI Taxonomy" id="1408658"/>
    <lineage>
        <taxon>Eukaryota</taxon>
        <taxon>Fungi</taxon>
        <taxon>Dikarya</taxon>
        <taxon>Ascomycota</taxon>
        <taxon>Taphrinomycotina</taxon>
        <taxon>Pneumocystomycetes</taxon>
        <taxon>Pneumocystaceae</taxon>
        <taxon>Pneumocystis</taxon>
    </lineage>
</organism>
<comment type="caution">
    <text evidence="1">The sequence shown here is derived from an EMBL/GenBank/DDBJ whole genome shotgun (WGS) entry which is preliminary data.</text>
</comment>
<dbReference type="EMBL" id="LFVZ01000016">
    <property type="protein sequence ID" value="KTW25710.1"/>
    <property type="molecule type" value="Genomic_DNA"/>
</dbReference>
<reference evidence="2" key="1">
    <citation type="journal article" date="2016" name="Nat. Commun.">
        <title>Genome analysis of three Pneumocystis species reveals adaptation mechanisms to life exclusively in mammalian hosts.</title>
        <authorList>
            <person name="Ma L."/>
            <person name="Chen Z."/>
            <person name="Huang D.W."/>
            <person name="Kutty G."/>
            <person name="Ishihara M."/>
            <person name="Wang H."/>
            <person name="Abouelleil A."/>
            <person name="Bishop L."/>
            <person name="Davey E."/>
            <person name="Deng R."/>
            <person name="Deng X."/>
            <person name="Fan L."/>
            <person name="Fantoni G."/>
            <person name="Fitzgerald M."/>
            <person name="Gogineni E."/>
            <person name="Goldberg J.M."/>
            <person name="Handley G."/>
            <person name="Hu X."/>
            <person name="Huber C."/>
            <person name="Jiao X."/>
            <person name="Jones K."/>
            <person name="Levin J.Z."/>
            <person name="Liu Y."/>
            <person name="Macdonald P."/>
            <person name="Melnikov A."/>
            <person name="Raley C."/>
            <person name="Sassi M."/>
            <person name="Sherman B.T."/>
            <person name="Song X."/>
            <person name="Sykes S."/>
            <person name="Tran B."/>
            <person name="Walsh L."/>
            <person name="Xia Y."/>
            <person name="Yang J."/>
            <person name="Young S."/>
            <person name="Zeng Q."/>
            <person name="Zheng X."/>
            <person name="Stephens R."/>
            <person name="Nusbaum C."/>
            <person name="Birren B.W."/>
            <person name="Azadi P."/>
            <person name="Lempicki R.A."/>
            <person name="Cuomo C.A."/>
            <person name="Kovacs J.A."/>
        </authorList>
    </citation>
    <scope>NUCLEOTIDE SEQUENCE [LARGE SCALE GENOMIC DNA]</scope>
    <source>
        <strain evidence="2">B80</strain>
    </source>
</reference>
<evidence type="ECO:0000313" key="2">
    <source>
        <dbReference type="Proteomes" id="UP000054454"/>
    </source>
</evidence>
<dbReference type="AlphaFoldDB" id="A0A0W4ZBS2"/>
<dbReference type="RefSeq" id="XP_018224319.1">
    <property type="nucleotide sequence ID" value="XM_018371830.1"/>
</dbReference>
<dbReference type="Proteomes" id="UP000054454">
    <property type="component" value="Unassembled WGS sequence"/>
</dbReference>